<dbReference type="EMBL" id="MHUG01000016">
    <property type="protein sequence ID" value="OHA73071.1"/>
    <property type="molecule type" value="Genomic_DNA"/>
</dbReference>
<dbReference type="GO" id="GO:0005524">
    <property type="term" value="F:ATP binding"/>
    <property type="evidence" value="ECO:0007669"/>
    <property type="project" value="UniProtKB-KW"/>
</dbReference>
<sequence>MKKSTLVSNSPRATRALGSKVAKSILKLPVGKHAVVVSLEGDLGSGKTTFSQGFARGLGVKERVSSPTFVIMKPYKLKTKNYKLFYHIDCYRLKSPKELLELHWKDIVKNPRAIALVEWGNRVQHLLPRDAFHIRFKHAI</sequence>
<comment type="subcellular location">
    <subcellularLocation>
        <location evidence="1">Cytoplasm</location>
    </subcellularLocation>
</comment>
<gene>
    <name evidence="11" type="ORF">A3B24_01510</name>
</gene>
<dbReference type="PANTHER" id="PTHR33540">
    <property type="entry name" value="TRNA THREONYLCARBAMOYLADENOSINE BIOSYNTHESIS PROTEIN TSAE"/>
    <property type="match status" value="1"/>
</dbReference>
<dbReference type="InterPro" id="IPR027417">
    <property type="entry name" value="P-loop_NTPase"/>
</dbReference>
<name>A0A1G2RM34_9BACT</name>
<dbReference type="NCBIfam" id="TIGR00150">
    <property type="entry name" value="T6A_YjeE"/>
    <property type="match status" value="1"/>
</dbReference>
<keyword evidence="8" id="KW-0067">ATP-binding</keyword>
<reference evidence="11 12" key="1">
    <citation type="journal article" date="2016" name="Nat. Commun.">
        <title>Thousands of microbial genomes shed light on interconnected biogeochemical processes in an aquifer system.</title>
        <authorList>
            <person name="Anantharaman K."/>
            <person name="Brown C.T."/>
            <person name="Hug L.A."/>
            <person name="Sharon I."/>
            <person name="Castelle C.J."/>
            <person name="Probst A.J."/>
            <person name="Thomas B.C."/>
            <person name="Singh A."/>
            <person name="Wilkins M.J."/>
            <person name="Karaoz U."/>
            <person name="Brodie E.L."/>
            <person name="Williams K.H."/>
            <person name="Hubbard S.S."/>
            <person name="Banfield J.F."/>
        </authorList>
    </citation>
    <scope>NUCLEOTIDE SEQUENCE [LARGE SCALE GENOMIC DNA]</scope>
</reference>
<evidence type="ECO:0000256" key="1">
    <source>
        <dbReference type="ARBA" id="ARBA00004496"/>
    </source>
</evidence>
<dbReference type="GO" id="GO:0005737">
    <property type="term" value="C:cytoplasm"/>
    <property type="evidence" value="ECO:0007669"/>
    <property type="project" value="UniProtKB-SubCell"/>
</dbReference>
<organism evidence="11 12">
    <name type="scientific">Candidatus Wildermuthbacteria bacterium RIFCSPLOWO2_01_FULL_48_16</name>
    <dbReference type="NCBI Taxonomy" id="1802461"/>
    <lineage>
        <taxon>Bacteria</taxon>
        <taxon>Candidatus Wildermuthiibacteriota</taxon>
    </lineage>
</organism>
<evidence type="ECO:0000256" key="6">
    <source>
        <dbReference type="ARBA" id="ARBA00022723"/>
    </source>
</evidence>
<dbReference type="AlphaFoldDB" id="A0A1G2RM34"/>
<proteinExistence type="inferred from homology"/>
<dbReference type="InterPro" id="IPR003442">
    <property type="entry name" value="T6A_TsaE"/>
</dbReference>
<accession>A0A1G2RM34</accession>
<dbReference type="Gene3D" id="3.40.50.300">
    <property type="entry name" value="P-loop containing nucleotide triphosphate hydrolases"/>
    <property type="match status" value="1"/>
</dbReference>
<dbReference type="SUPFAM" id="SSF52540">
    <property type="entry name" value="P-loop containing nucleoside triphosphate hydrolases"/>
    <property type="match status" value="1"/>
</dbReference>
<dbReference type="GO" id="GO:0002949">
    <property type="term" value="P:tRNA threonylcarbamoyladenosine modification"/>
    <property type="evidence" value="ECO:0007669"/>
    <property type="project" value="InterPro"/>
</dbReference>
<dbReference type="Pfam" id="PF02367">
    <property type="entry name" value="TsaE"/>
    <property type="match status" value="1"/>
</dbReference>
<keyword evidence="5" id="KW-0819">tRNA processing</keyword>
<evidence type="ECO:0000256" key="10">
    <source>
        <dbReference type="ARBA" id="ARBA00032441"/>
    </source>
</evidence>
<evidence type="ECO:0000256" key="7">
    <source>
        <dbReference type="ARBA" id="ARBA00022741"/>
    </source>
</evidence>
<keyword evidence="6" id="KW-0479">Metal-binding</keyword>
<comment type="caution">
    <text evidence="11">The sequence shown here is derived from an EMBL/GenBank/DDBJ whole genome shotgun (WGS) entry which is preliminary data.</text>
</comment>
<dbReference type="Proteomes" id="UP000176917">
    <property type="component" value="Unassembled WGS sequence"/>
</dbReference>
<dbReference type="GO" id="GO:0016740">
    <property type="term" value="F:transferase activity"/>
    <property type="evidence" value="ECO:0007669"/>
    <property type="project" value="UniProtKB-KW"/>
</dbReference>
<comment type="similarity">
    <text evidence="2">Belongs to the TsaE family.</text>
</comment>
<keyword evidence="11" id="KW-0808">Transferase</keyword>
<protein>
    <recommendedName>
        <fullName evidence="3">tRNA threonylcarbamoyladenosine biosynthesis protein TsaE</fullName>
    </recommendedName>
    <alternativeName>
        <fullName evidence="10">t(6)A37 threonylcarbamoyladenosine biosynthesis protein TsaE</fullName>
    </alternativeName>
</protein>
<evidence type="ECO:0000256" key="4">
    <source>
        <dbReference type="ARBA" id="ARBA00022490"/>
    </source>
</evidence>
<evidence type="ECO:0000313" key="12">
    <source>
        <dbReference type="Proteomes" id="UP000176917"/>
    </source>
</evidence>
<evidence type="ECO:0000256" key="9">
    <source>
        <dbReference type="ARBA" id="ARBA00022842"/>
    </source>
</evidence>
<dbReference type="PANTHER" id="PTHR33540:SF2">
    <property type="entry name" value="TRNA THREONYLCARBAMOYLADENOSINE BIOSYNTHESIS PROTEIN TSAE"/>
    <property type="match status" value="1"/>
</dbReference>
<evidence type="ECO:0000256" key="8">
    <source>
        <dbReference type="ARBA" id="ARBA00022840"/>
    </source>
</evidence>
<keyword evidence="9" id="KW-0460">Magnesium</keyword>
<keyword evidence="7" id="KW-0547">Nucleotide-binding</keyword>
<evidence type="ECO:0000256" key="2">
    <source>
        <dbReference type="ARBA" id="ARBA00007599"/>
    </source>
</evidence>
<keyword evidence="4" id="KW-0963">Cytoplasm</keyword>
<dbReference type="GO" id="GO:0046872">
    <property type="term" value="F:metal ion binding"/>
    <property type="evidence" value="ECO:0007669"/>
    <property type="project" value="UniProtKB-KW"/>
</dbReference>
<evidence type="ECO:0000313" key="11">
    <source>
        <dbReference type="EMBL" id="OHA73071.1"/>
    </source>
</evidence>
<evidence type="ECO:0000256" key="5">
    <source>
        <dbReference type="ARBA" id="ARBA00022694"/>
    </source>
</evidence>
<evidence type="ECO:0000256" key="3">
    <source>
        <dbReference type="ARBA" id="ARBA00019010"/>
    </source>
</evidence>
<dbReference type="STRING" id="1802461.A3B24_01510"/>